<name>A0A099I256_CLOIN</name>
<evidence type="ECO:0000259" key="1">
    <source>
        <dbReference type="PROSITE" id="PS50930"/>
    </source>
</evidence>
<dbReference type="GO" id="GO:0003677">
    <property type="term" value="F:DNA binding"/>
    <property type="evidence" value="ECO:0007669"/>
    <property type="project" value="InterPro"/>
</dbReference>
<protein>
    <submittedName>
        <fullName evidence="2">Histidine kinase</fullName>
    </submittedName>
    <submittedName>
        <fullName evidence="3">LytTR family transcriptional regulator</fullName>
    </submittedName>
</protein>
<evidence type="ECO:0000313" key="4">
    <source>
        <dbReference type="EMBL" id="MZH56977.1"/>
    </source>
</evidence>
<dbReference type="SMART" id="SM00850">
    <property type="entry name" value="LytTR"/>
    <property type="match status" value="1"/>
</dbReference>
<reference evidence="3" key="3">
    <citation type="journal article" date="2022" name="Clin. Infect. Dis.">
        <title>Association between Clostridium innocuum and antibiotic-associated diarrhea in adults and children: A cross-sectional study and comparative genomics analysis.</title>
        <authorList>
            <person name="Cherny K.E."/>
            <person name="Muscat E.B."/>
            <person name="Balaji A."/>
            <person name="Mukherjee J."/>
            <person name="Ozer E.A."/>
            <person name="Angarone M.P."/>
            <person name="Hauser A.R."/>
            <person name="Sichel J.S."/>
            <person name="Amponsah E."/>
            <person name="Kociolek L.K."/>
        </authorList>
    </citation>
    <scope>NUCLEOTIDE SEQUENCE</scope>
    <source>
        <strain evidence="3">NU1-AC-029v</strain>
    </source>
</reference>
<dbReference type="InterPro" id="IPR007492">
    <property type="entry name" value="LytTR_DNA-bd_dom"/>
</dbReference>
<evidence type="ECO:0000313" key="2">
    <source>
        <dbReference type="EMBL" id="KGJ51666.1"/>
    </source>
</evidence>
<keyword evidence="2" id="KW-0418">Kinase</keyword>
<dbReference type="PROSITE" id="PS50930">
    <property type="entry name" value="HTH_LYTTR"/>
    <property type="match status" value="1"/>
</dbReference>
<dbReference type="EMBL" id="JAKTMA010000012">
    <property type="protein sequence ID" value="MCR0232738.1"/>
    <property type="molecule type" value="Genomic_DNA"/>
</dbReference>
<organism evidence="2 5">
    <name type="scientific">Clostridium innocuum</name>
    <dbReference type="NCBI Taxonomy" id="1522"/>
    <lineage>
        <taxon>Bacteria</taxon>
        <taxon>Bacillati</taxon>
        <taxon>Bacillota</taxon>
        <taxon>Clostridia</taxon>
        <taxon>Eubacteriales</taxon>
        <taxon>Clostridiaceae</taxon>
        <taxon>Clostridium</taxon>
    </lineage>
</organism>
<evidence type="ECO:0000313" key="5">
    <source>
        <dbReference type="Proteomes" id="UP000030008"/>
    </source>
</evidence>
<evidence type="ECO:0000313" key="3">
    <source>
        <dbReference type="EMBL" id="MCR0232738.1"/>
    </source>
</evidence>
<dbReference type="PANTHER" id="PTHR37299:SF4">
    <property type="entry name" value="TRANSCRIPTIONAL REGULATOR"/>
    <property type="match status" value="1"/>
</dbReference>
<dbReference type="InterPro" id="IPR046947">
    <property type="entry name" value="LytR-like"/>
</dbReference>
<feature type="domain" description="HTH LytTR-type" evidence="1">
    <location>
        <begin position="39"/>
        <end position="141"/>
    </location>
</feature>
<dbReference type="EMBL" id="JQIF01000104">
    <property type="protein sequence ID" value="KGJ51666.1"/>
    <property type="molecule type" value="Genomic_DNA"/>
</dbReference>
<reference evidence="2 5" key="1">
    <citation type="submission" date="2014-08" db="EMBL/GenBank/DDBJ databases">
        <title>Clostridium innocuum, an unnegligible vancomycin-resistant pathogen causing extra-intestinal infections.</title>
        <authorList>
            <person name="Feng Y."/>
            <person name="Chiu C.-H."/>
        </authorList>
    </citation>
    <scope>NUCLEOTIDE SEQUENCE [LARGE SCALE GENOMIC DNA]</scope>
    <source>
        <strain evidence="2 5">AN88</strain>
    </source>
</reference>
<dbReference type="Proteomes" id="UP000604383">
    <property type="component" value="Unassembled WGS sequence"/>
</dbReference>
<proteinExistence type="predicted"/>
<dbReference type="Proteomes" id="UP001203972">
    <property type="component" value="Unassembled WGS sequence"/>
</dbReference>
<dbReference type="EMBL" id="WWTN01000027">
    <property type="protein sequence ID" value="MZH56977.1"/>
    <property type="molecule type" value="Genomic_DNA"/>
</dbReference>
<dbReference type="GO" id="GO:0016301">
    <property type="term" value="F:kinase activity"/>
    <property type="evidence" value="ECO:0007669"/>
    <property type="project" value="UniProtKB-KW"/>
</dbReference>
<dbReference type="PANTHER" id="PTHR37299">
    <property type="entry name" value="TRANSCRIPTIONAL REGULATOR-RELATED"/>
    <property type="match status" value="1"/>
</dbReference>
<dbReference type="Pfam" id="PF04397">
    <property type="entry name" value="LytTR"/>
    <property type="match status" value="1"/>
</dbReference>
<dbReference type="GO" id="GO:0000156">
    <property type="term" value="F:phosphorelay response regulator activity"/>
    <property type="evidence" value="ECO:0007669"/>
    <property type="project" value="InterPro"/>
</dbReference>
<dbReference type="RefSeq" id="WP_008818082.1">
    <property type="nucleotide sequence ID" value="NZ_AP025565.1"/>
</dbReference>
<comment type="caution">
    <text evidence="2">The sequence shown here is derived from an EMBL/GenBank/DDBJ whole genome shotgun (WGS) entry which is preliminary data.</text>
</comment>
<dbReference type="Gene3D" id="2.40.50.1020">
    <property type="entry name" value="LytTr DNA-binding domain"/>
    <property type="match status" value="1"/>
</dbReference>
<dbReference type="AlphaFoldDB" id="A0A099I256"/>
<gene>
    <name evidence="2" type="ORF">CIAN88_19435</name>
    <name evidence="4" type="ORF">GT664_14785</name>
    <name evidence="3" type="ORF">MKC95_08150</name>
</gene>
<dbReference type="Proteomes" id="UP000030008">
    <property type="component" value="Unassembled WGS sequence"/>
</dbReference>
<reference evidence="4" key="2">
    <citation type="journal article" date="2019" name="Nat. Med.">
        <title>A library of human gut bacterial isolates paired with longitudinal multiomics data enables mechanistic microbiome research.</title>
        <authorList>
            <person name="Poyet M."/>
            <person name="Groussin M."/>
            <person name="Gibbons S.M."/>
            <person name="Avila-Pacheco J."/>
            <person name="Jiang X."/>
            <person name="Kearney S.M."/>
            <person name="Perrotta A.R."/>
            <person name="Berdy B."/>
            <person name="Zhao S."/>
            <person name="Lieberman T.D."/>
            <person name="Swanson P.K."/>
            <person name="Smith M."/>
            <person name="Roesemann S."/>
            <person name="Alexander J.E."/>
            <person name="Rich S.A."/>
            <person name="Livny J."/>
            <person name="Vlamakis H."/>
            <person name="Clish C."/>
            <person name="Bullock K."/>
            <person name="Deik A."/>
            <person name="Scott J."/>
            <person name="Pierce K.A."/>
            <person name="Xavier R.J."/>
            <person name="Alm E.J."/>
        </authorList>
    </citation>
    <scope>NUCLEOTIDE SEQUENCE</scope>
    <source>
        <strain evidence="4">BIOML-A12</strain>
    </source>
</reference>
<sequence length="142" mass="16750">MKIIEGKDSQQLDVRIRFDSLEEKQAAFRLLAAMHQKLIGLQRDKEYLLRLEDVCFIASSDKRTFLYTAQGCYESMLWLYQMEEQLNDDFIRINKATIINMEHVTSMHADLGSRIRVYLDTGHQHMVTRTYVKAFKQKLKGE</sequence>
<accession>A0A099I256</accession>
<keyword evidence="2" id="KW-0808">Transferase</keyword>